<name>A0ABS4TRX9_9PSEU</name>
<dbReference type="SUPFAM" id="SSF81296">
    <property type="entry name" value="E set domains"/>
    <property type="match status" value="1"/>
</dbReference>
<dbReference type="Pfam" id="PF17957">
    <property type="entry name" value="Big_7"/>
    <property type="match status" value="1"/>
</dbReference>
<dbReference type="InterPro" id="IPR014756">
    <property type="entry name" value="Ig_E-set"/>
</dbReference>
<evidence type="ECO:0000313" key="4">
    <source>
        <dbReference type="Proteomes" id="UP001519332"/>
    </source>
</evidence>
<dbReference type="Pfam" id="PF13313">
    <property type="entry name" value="DUF4082"/>
    <property type="match status" value="1"/>
</dbReference>
<dbReference type="Proteomes" id="UP001519332">
    <property type="component" value="Unassembled WGS sequence"/>
</dbReference>
<comment type="caution">
    <text evidence="3">The sequence shown here is derived from an EMBL/GenBank/DDBJ whole genome shotgun (WGS) entry which is preliminary data.</text>
</comment>
<evidence type="ECO:0000256" key="1">
    <source>
        <dbReference type="SAM" id="SignalP"/>
    </source>
</evidence>
<keyword evidence="1" id="KW-0732">Signal</keyword>
<feature type="domain" description="DUF4082" evidence="2">
    <location>
        <begin position="141"/>
        <end position="274"/>
    </location>
</feature>
<proteinExistence type="predicted"/>
<keyword evidence="4" id="KW-1185">Reference proteome</keyword>
<accession>A0ABS4TRX9</accession>
<gene>
    <name evidence="3" type="ORF">JOF56_007567</name>
</gene>
<reference evidence="3 4" key="1">
    <citation type="submission" date="2021-03" db="EMBL/GenBank/DDBJ databases">
        <title>Sequencing the genomes of 1000 actinobacteria strains.</title>
        <authorList>
            <person name="Klenk H.-P."/>
        </authorList>
    </citation>
    <scope>NUCLEOTIDE SEQUENCE [LARGE SCALE GENOMIC DNA]</scope>
    <source>
        <strain evidence="3 4">DSM 46670</strain>
    </source>
</reference>
<protein>
    <recommendedName>
        <fullName evidence="2">DUF4082 domain-containing protein</fullName>
    </recommendedName>
</protein>
<dbReference type="InterPro" id="IPR025141">
    <property type="entry name" value="DUF4082"/>
</dbReference>
<feature type="chain" id="PRO_5046543851" description="DUF4082 domain-containing protein" evidence="1">
    <location>
        <begin position="25"/>
        <end position="280"/>
    </location>
</feature>
<organism evidence="3 4">
    <name type="scientific">Kibdelosporangium banguiense</name>
    <dbReference type="NCBI Taxonomy" id="1365924"/>
    <lineage>
        <taxon>Bacteria</taxon>
        <taxon>Bacillati</taxon>
        <taxon>Actinomycetota</taxon>
        <taxon>Actinomycetes</taxon>
        <taxon>Pseudonocardiales</taxon>
        <taxon>Pseudonocardiaceae</taxon>
        <taxon>Kibdelosporangium</taxon>
    </lineage>
</organism>
<sequence>MSRLLSVLLAVIMVLAVPVGVAHADYPIAHFTSPTSGASIDTGTPVLLAGVAVNGEAGGVVSVEVSSDEGETWQQAEYADETWSYVFTPTEPGTVNLYSRASTNSTVGVVNGPVVLHVGEPGTVTLSGDRFRLPSLPGKPQINEADDQPVEVGIRTRLDRSGHITGAIIYRGSYSGPVTLRVWGPDGTLLGEQAAGSAVYSQRITLSTPVPAVEGTDYVVSYYTPSGGYAQTEEYFTGAVITAPFTAPPAAGVYHYGVDGGFPTDTWHNANYWVMPLFGP</sequence>
<dbReference type="RefSeq" id="WP_209644159.1">
    <property type="nucleotide sequence ID" value="NZ_JAGINW010000001.1"/>
</dbReference>
<evidence type="ECO:0000259" key="2">
    <source>
        <dbReference type="Pfam" id="PF13313"/>
    </source>
</evidence>
<evidence type="ECO:0000313" key="3">
    <source>
        <dbReference type="EMBL" id="MBP2327182.1"/>
    </source>
</evidence>
<feature type="signal peptide" evidence="1">
    <location>
        <begin position="1"/>
        <end position="24"/>
    </location>
</feature>
<dbReference type="Gene3D" id="2.60.40.650">
    <property type="match status" value="1"/>
</dbReference>
<dbReference type="EMBL" id="JAGINW010000001">
    <property type="protein sequence ID" value="MBP2327182.1"/>
    <property type="molecule type" value="Genomic_DNA"/>
</dbReference>